<name>A0A0F9PW72_9ZZZZ</name>
<accession>A0A0F9PW72</accession>
<feature type="non-terminal residue" evidence="1">
    <location>
        <position position="1"/>
    </location>
</feature>
<proteinExistence type="predicted"/>
<organism evidence="1">
    <name type="scientific">marine sediment metagenome</name>
    <dbReference type="NCBI Taxonomy" id="412755"/>
    <lineage>
        <taxon>unclassified sequences</taxon>
        <taxon>metagenomes</taxon>
        <taxon>ecological metagenomes</taxon>
    </lineage>
</organism>
<dbReference type="EMBL" id="LAZR01004822">
    <property type="protein sequence ID" value="KKN05286.1"/>
    <property type="molecule type" value="Genomic_DNA"/>
</dbReference>
<evidence type="ECO:0000313" key="1">
    <source>
        <dbReference type="EMBL" id="KKN05286.1"/>
    </source>
</evidence>
<gene>
    <name evidence="1" type="ORF">LCGC14_1088770</name>
</gene>
<dbReference type="AlphaFoldDB" id="A0A0F9PW72"/>
<comment type="caution">
    <text evidence="1">The sequence shown here is derived from an EMBL/GenBank/DDBJ whole genome shotgun (WGS) entry which is preliminary data.</text>
</comment>
<sequence>GPPPTPESQDRNGPGLVSWAFAQRTRSAACRLPRPRCLLRQILLVSGTVQSGLAEIVPRAGPGAIRAFRPGANSARISQPEFELVCCLQLSVPG</sequence>
<reference evidence="1" key="1">
    <citation type="journal article" date="2015" name="Nature">
        <title>Complex archaea that bridge the gap between prokaryotes and eukaryotes.</title>
        <authorList>
            <person name="Spang A."/>
            <person name="Saw J.H."/>
            <person name="Jorgensen S.L."/>
            <person name="Zaremba-Niedzwiedzka K."/>
            <person name="Martijn J."/>
            <person name="Lind A.E."/>
            <person name="van Eijk R."/>
            <person name="Schleper C."/>
            <person name="Guy L."/>
            <person name="Ettema T.J."/>
        </authorList>
    </citation>
    <scope>NUCLEOTIDE SEQUENCE</scope>
</reference>
<protein>
    <submittedName>
        <fullName evidence="1">Uncharacterized protein</fullName>
    </submittedName>
</protein>